<evidence type="ECO:0000313" key="1">
    <source>
        <dbReference type="EMBL" id="MFD0992017.1"/>
    </source>
</evidence>
<keyword evidence="2" id="KW-1185">Reference proteome</keyword>
<dbReference type="Proteomes" id="UP001597062">
    <property type="component" value="Unassembled WGS sequence"/>
</dbReference>
<dbReference type="RefSeq" id="WP_386104883.1">
    <property type="nucleotide sequence ID" value="NZ_JBHTJR010000016.1"/>
</dbReference>
<reference evidence="2" key="1">
    <citation type="journal article" date="2019" name="Int. J. Syst. Evol. Microbiol.">
        <title>The Global Catalogue of Microorganisms (GCM) 10K type strain sequencing project: providing services to taxonomists for standard genome sequencing and annotation.</title>
        <authorList>
            <consortium name="The Broad Institute Genomics Platform"/>
            <consortium name="The Broad Institute Genome Sequencing Center for Infectious Disease"/>
            <person name="Wu L."/>
            <person name="Ma J."/>
        </authorList>
    </citation>
    <scope>NUCLEOTIDE SEQUENCE [LARGE SCALE GENOMIC DNA]</scope>
    <source>
        <strain evidence="2">CCUG 60527</strain>
    </source>
</reference>
<comment type="caution">
    <text evidence="1">The sequence shown here is derived from an EMBL/GenBank/DDBJ whole genome shotgun (WGS) entry which is preliminary data.</text>
</comment>
<protein>
    <recommendedName>
        <fullName evidence="3">HEPN AbiU2-like domain-containing protein</fullName>
    </recommendedName>
</protein>
<evidence type="ECO:0000313" key="2">
    <source>
        <dbReference type="Proteomes" id="UP001597062"/>
    </source>
</evidence>
<evidence type="ECO:0008006" key="3">
    <source>
        <dbReference type="Google" id="ProtNLM"/>
    </source>
</evidence>
<name>A0ABW3JNF7_9FLAO</name>
<dbReference type="EMBL" id="JBHTJR010000016">
    <property type="protein sequence ID" value="MFD0992017.1"/>
    <property type="molecule type" value="Genomic_DNA"/>
</dbReference>
<accession>A0ABW3JNF7</accession>
<sequence>MNSARDGVSGERNFFLRMIDDILQSVISIEILAKEGISNTCRRELRYLIELSIKSCLIVNNTTKQSFEDQIDEYEKLLNSSNINPINTLKFFYLKDKEEEFKTETKRLYGYLCKYSHSSSHQIRERLAKAEIGRTIGYEGIQELRELNNDIEKVLAIVSVMIFHSVAQYVVGDFLVEPNGETVNWYFNQSKYINMIDAEFDYKHERQSILEKLKKDRIERVKF</sequence>
<proteinExistence type="predicted"/>
<gene>
    <name evidence="1" type="ORF">ACFQ1U_02255</name>
</gene>
<organism evidence="1 2">
    <name type="scientific">Tenacibaculum geojense</name>
    <dbReference type="NCBI Taxonomy" id="915352"/>
    <lineage>
        <taxon>Bacteria</taxon>
        <taxon>Pseudomonadati</taxon>
        <taxon>Bacteroidota</taxon>
        <taxon>Flavobacteriia</taxon>
        <taxon>Flavobacteriales</taxon>
        <taxon>Flavobacteriaceae</taxon>
        <taxon>Tenacibaculum</taxon>
    </lineage>
</organism>